<dbReference type="GO" id="GO:0097484">
    <property type="term" value="P:dendrite extension"/>
    <property type="evidence" value="ECO:0007669"/>
    <property type="project" value="TreeGrafter"/>
</dbReference>
<accession>A0A2I0UR64</accession>
<dbReference type="Pfam" id="PF10169">
    <property type="entry name" value="LLPH"/>
    <property type="match status" value="1"/>
</dbReference>
<sequence length="305" mass="35258">MAKSLRSKWRRKMRAEKRKKNAPKELERLKKTLGTNADVLMEEVKEVATVVTPKTVLEQADDGKMDVDNKRNKKTLLDQHGQYPIWMNSRQRKKLKAQRVKGKKKSKLAKGLAWSCLTNAISFYDEMTHLVDKGKAVDVIYLDFREAFDTVSHSILLEKPAADGLDRHMLHWPQQCYGLGEEWLESSFVEKDLGLLINRQLNMSQQPAQVAKKANSILACIRNSVLWAPHYRKDIEVLERVQRRATKLVKGLEHKSSEERLRELGLFGLEKRRLRGDLIALYNYLKGEQIVENFSLLKNPGEIIL</sequence>
<evidence type="ECO:0000313" key="6">
    <source>
        <dbReference type="Proteomes" id="UP000233556"/>
    </source>
</evidence>
<evidence type="ECO:0000256" key="1">
    <source>
        <dbReference type="ARBA" id="ARBA00034118"/>
    </source>
</evidence>
<evidence type="ECO:0000313" key="5">
    <source>
        <dbReference type="EMBL" id="PKU48543.1"/>
    </source>
</evidence>
<dbReference type="Proteomes" id="UP000233556">
    <property type="component" value="Unassembled WGS sequence"/>
</dbReference>
<dbReference type="GO" id="GO:0003723">
    <property type="term" value="F:RNA binding"/>
    <property type="evidence" value="ECO:0007669"/>
    <property type="project" value="TreeGrafter"/>
</dbReference>
<dbReference type="GO" id="GO:0005730">
    <property type="term" value="C:nucleolus"/>
    <property type="evidence" value="ECO:0007669"/>
    <property type="project" value="TreeGrafter"/>
</dbReference>
<dbReference type="InterPro" id="IPR018784">
    <property type="entry name" value="LLPH-like"/>
</dbReference>
<comment type="similarity">
    <text evidence="1">Belongs to the learning-associated protein family.</text>
</comment>
<evidence type="ECO:0000256" key="3">
    <source>
        <dbReference type="ARBA" id="ARBA00034144"/>
    </source>
</evidence>
<organism evidence="5 6">
    <name type="scientific">Limosa lapponica baueri</name>
    <dbReference type="NCBI Taxonomy" id="1758121"/>
    <lineage>
        <taxon>Eukaryota</taxon>
        <taxon>Metazoa</taxon>
        <taxon>Chordata</taxon>
        <taxon>Craniata</taxon>
        <taxon>Vertebrata</taxon>
        <taxon>Euteleostomi</taxon>
        <taxon>Archelosauria</taxon>
        <taxon>Archosauria</taxon>
        <taxon>Dinosauria</taxon>
        <taxon>Saurischia</taxon>
        <taxon>Theropoda</taxon>
        <taxon>Coelurosauria</taxon>
        <taxon>Aves</taxon>
        <taxon>Neognathae</taxon>
        <taxon>Neoaves</taxon>
        <taxon>Charadriiformes</taxon>
        <taxon>Scolopacidae</taxon>
        <taxon>Limosa</taxon>
    </lineage>
</organism>
<keyword evidence="6" id="KW-1185">Reference proteome</keyword>
<dbReference type="EMBL" id="KZ505651">
    <property type="protein sequence ID" value="PKU48543.1"/>
    <property type="molecule type" value="Genomic_DNA"/>
</dbReference>
<protein>
    <recommendedName>
        <fullName evidence="2">Protein LLP homolog</fullName>
    </recommendedName>
    <alternativeName>
        <fullName evidence="3">Protein LAPS18-like</fullName>
    </alternativeName>
</protein>
<evidence type="ECO:0000256" key="2">
    <source>
        <dbReference type="ARBA" id="ARBA00034141"/>
    </source>
</evidence>
<feature type="region of interest" description="Disordered" evidence="4">
    <location>
        <begin position="1"/>
        <end position="26"/>
    </location>
</feature>
<feature type="compositionally biased region" description="Basic residues" evidence="4">
    <location>
        <begin position="1"/>
        <end position="21"/>
    </location>
</feature>
<dbReference type="PANTHER" id="PTHR34253">
    <property type="entry name" value="PROTEIN LLP HOMOLOG"/>
    <property type="match status" value="1"/>
</dbReference>
<evidence type="ECO:0000256" key="4">
    <source>
        <dbReference type="SAM" id="MobiDB-lite"/>
    </source>
</evidence>
<dbReference type="AlphaFoldDB" id="A0A2I0UR64"/>
<gene>
    <name evidence="5" type="ORF">llap_1171</name>
</gene>
<dbReference type="OrthoDB" id="6257894at2759"/>
<dbReference type="GO" id="GO:0001099">
    <property type="term" value="F:basal RNA polymerase II transcription machinery binding"/>
    <property type="evidence" value="ECO:0007669"/>
    <property type="project" value="TreeGrafter"/>
</dbReference>
<name>A0A2I0UR64_LIMLA</name>
<dbReference type="PANTHER" id="PTHR34253:SF1">
    <property type="entry name" value="PROTEIN LLP HOMOLOG"/>
    <property type="match status" value="1"/>
</dbReference>
<reference evidence="6" key="2">
    <citation type="submission" date="2017-12" db="EMBL/GenBank/DDBJ databases">
        <title>Genome sequence of the Bar-tailed Godwit (Limosa lapponica baueri).</title>
        <authorList>
            <person name="Lima N.C.B."/>
            <person name="Parody-Merino A.M."/>
            <person name="Battley P.F."/>
            <person name="Fidler A.E."/>
            <person name="Prosdocimi F."/>
        </authorList>
    </citation>
    <scope>NUCLEOTIDE SEQUENCE [LARGE SCALE GENOMIC DNA]</scope>
</reference>
<reference evidence="6" key="1">
    <citation type="submission" date="2017-11" db="EMBL/GenBank/DDBJ databases">
        <authorList>
            <person name="Lima N.C."/>
            <person name="Parody-Merino A.M."/>
            <person name="Battley P.F."/>
            <person name="Fidler A.E."/>
            <person name="Prosdocimi F."/>
        </authorList>
    </citation>
    <scope>NUCLEOTIDE SEQUENCE [LARGE SCALE GENOMIC DNA]</scope>
</reference>
<proteinExistence type="inferred from homology"/>